<evidence type="ECO:0000259" key="1">
    <source>
        <dbReference type="Pfam" id="PF13471"/>
    </source>
</evidence>
<reference evidence="3" key="1">
    <citation type="submission" date="2016-10" db="EMBL/GenBank/DDBJ databases">
        <authorList>
            <person name="Varghese N."/>
            <person name="Submissions S."/>
        </authorList>
    </citation>
    <scope>NUCLEOTIDE SEQUENCE [LARGE SCALE GENOMIC DNA]</scope>
    <source>
        <strain evidence="3">DSM 17875</strain>
    </source>
</reference>
<accession>A0A1H2EL84</accession>
<dbReference type="Pfam" id="PF13471">
    <property type="entry name" value="Transglut_core3"/>
    <property type="match status" value="1"/>
</dbReference>
<dbReference type="OrthoDB" id="3790432at2"/>
<organism evidence="2 3">
    <name type="scientific">Pseudomonas pohangensis</name>
    <dbReference type="NCBI Taxonomy" id="364197"/>
    <lineage>
        <taxon>Bacteria</taxon>
        <taxon>Pseudomonadati</taxon>
        <taxon>Pseudomonadota</taxon>
        <taxon>Gammaproteobacteria</taxon>
        <taxon>Pseudomonadales</taxon>
        <taxon>Pseudomonadaceae</taxon>
        <taxon>Pseudomonas</taxon>
    </lineage>
</organism>
<dbReference type="AlphaFoldDB" id="A0A1H2EL84"/>
<dbReference type="RefSeq" id="WP_090193273.1">
    <property type="nucleotide sequence ID" value="NZ_LT629785.1"/>
</dbReference>
<dbReference type="EMBL" id="LT629785">
    <property type="protein sequence ID" value="SDT95867.1"/>
    <property type="molecule type" value="Genomic_DNA"/>
</dbReference>
<dbReference type="InterPro" id="IPR032708">
    <property type="entry name" value="McjB_C"/>
</dbReference>
<dbReference type="STRING" id="364197.SAMN05216296_0887"/>
<feature type="domain" description="Microcin J25-processing protein McjB C-terminal" evidence="1">
    <location>
        <begin position="32"/>
        <end position="148"/>
    </location>
</feature>
<evidence type="ECO:0000313" key="3">
    <source>
        <dbReference type="Proteomes" id="UP000243232"/>
    </source>
</evidence>
<keyword evidence="3" id="KW-1185">Reference proteome</keyword>
<protein>
    <submittedName>
        <fullName evidence="2">Transglutaminase-like superfamily protein</fullName>
    </submittedName>
</protein>
<sequence length="154" mass="17313">MAKQLIRHLLQDMGRVLRLGPSGWHDLLRAMLELALARYRLGAQQPRQLLQQARQFSQPRPSATLRDGVIAQRVAFAIPRVAARLPWRADCFIQAMAAQRWLQRKGIASALMIGTRKDQYGTFQAHAWLTCNEQIITGGDISGYVPLVTPETAL</sequence>
<dbReference type="NCBIfam" id="NF033537">
    <property type="entry name" value="lasso_biosyn_B2"/>
    <property type="match status" value="1"/>
</dbReference>
<gene>
    <name evidence="2" type="ORF">SAMN05216296_0887</name>
</gene>
<dbReference type="InterPro" id="IPR053521">
    <property type="entry name" value="McjB-like"/>
</dbReference>
<name>A0A1H2EL84_9PSED</name>
<dbReference type="Proteomes" id="UP000243232">
    <property type="component" value="Chromosome I"/>
</dbReference>
<evidence type="ECO:0000313" key="2">
    <source>
        <dbReference type="EMBL" id="SDT95867.1"/>
    </source>
</evidence>
<proteinExistence type="predicted"/>